<keyword evidence="6" id="KW-0963">Cytoplasm</keyword>
<dbReference type="InterPro" id="IPR004226">
    <property type="entry name" value="TBCA"/>
</dbReference>
<comment type="subunit">
    <text evidence="5 6">Supercomplex made of cofactors A to E. Cofactors A and D function by capturing and stabilizing tubulin in a quasi-native conformation. Cofactor E binds to the cofactor D-tubulin complex; interaction with cofactor C then causes the release of tubulin polypeptides that are committed to the native state.</text>
</comment>
<keyword evidence="6" id="KW-0493">Microtubule</keyword>
<evidence type="ECO:0000313" key="7">
    <source>
        <dbReference type="Proteomes" id="UP000515135"/>
    </source>
</evidence>
<dbReference type="Gene3D" id="1.20.58.90">
    <property type="match status" value="1"/>
</dbReference>
<keyword evidence="6" id="KW-0206">Cytoskeleton</keyword>
<comment type="similarity">
    <text evidence="2 6">Belongs to the TBCA family.</text>
</comment>
<evidence type="ECO:0000256" key="5">
    <source>
        <dbReference type="ARBA" id="ARBA00026055"/>
    </source>
</evidence>
<comment type="function">
    <text evidence="1">Tubulin-folding protein; involved in the early step of the tubulin folding pathway.</text>
</comment>
<accession>A0A6P4XK85</accession>
<evidence type="ECO:0000256" key="3">
    <source>
        <dbReference type="ARBA" id="ARBA00015002"/>
    </source>
</evidence>
<dbReference type="SUPFAM" id="SSF46988">
    <property type="entry name" value="Tubulin chaperone cofactor A"/>
    <property type="match status" value="1"/>
</dbReference>
<dbReference type="PANTHER" id="PTHR21500:SF0">
    <property type="entry name" value="TUBULIN-SPECIFIC CHAPERONE A"/>
    <property type="match status" value="1"/>
</dbReference>
<dbReference type="KEGG" id="bbel:109464422"/>
<evidence type="ECO:0000313" key="8">
    <source>
        <dbReference type="RefSeq" id="XP_019616960.1"/>
    </source>
</evidence>
<keyword evidence="7" id="KW-1185">Reference proteome</keyword>
<dbReference type="GO" id="GO:0005829">
    <property type="term" value="C:cytosol"/>
    <property type="evidence" value="ECO:0007669"/>
    <property type="project" value="TreeGrafter"/>
</dbReference>
<dbReference type="GO" id="GO:0005874">
    <property type="term" value="C:microtubule"/>
    <property type="evidence" value="ECO:0007669"/>
    <property type="project" value="UniProtKB-KW"/>
</dbReference>
<evidence type="ECO:0000256" key="1">
    <source>
        <dbReference type="ARBA" id="ARBA00003046"/>
    </source>
</evidence>
<protein>
    <recommendedName>
        <fullName evidence="3 6">Tubulin-specific chaperone A</fullName>
    </recommendedName>
</protein>
<dbReference type="GeneID" id="109464422"/>
<dbReference type="InterPro" id="IPR036126">
    <property type="entry name" value="TBCA_sf"/>
</dbReference>
<comment type="subcellular location">
    <subcellularLocation>
        <location evidence="6">Cytoplasm</location>
        <location evidence="6">Cytoskeleton</location>
    </subcellularLocation>
</comment>
<keyword evidence="4 6" id="KW-0143">Chaperone</keyword>
<evidence type="ECO:0000256" key="6">
    <source>
        <dbReference type="RuleBase" id="RU364030"/>
    </source>
</evidence>
<dbReference type="GO" id="GO:0007023">
    <property type="term" value="P:post-chaperonin tubulin folding pathway"/>
    <property type="evidence" value="ECO:0007669"/>
    <property type="project" value="UniProtKB-UniRule"/>
</dbReference>
<evidence type="ECO:0000256" key="4">
    <source>
        <dbReference type="ARBA" id="ARBA00023186"/>
    </source>
</evidence>
<dbReference type="OrthoDB" id="296187at2759"/>
<reference evidence="8" key="1">
    <citation type="submission" date="2025-08" db="UniProtKB">
        <authorList>
            <consortium name="RefSeq"/>
        </authorList>
    </citation>
    <scope>IDENTIFICATION</scope>
    <source>
        <tissue evidence="8">Gonad</tissue>
    </source>
</reference>
<name>A0A6P4XK85_BRABE</name>
<proteinExistence type="inferred from homology"/>
<dbReference type="GO" id="GO:0048487">
    <property type="term" value="F:beta-tubulin binding"/>
    <property type="evidence" value="ECO:0007669"/>
    <property type="project" value="InterPro"/>
</dbReference>
<dbReference type="FunFam" id="1.20.58.90:FF:000008">
    <property type="entry name" value="Tubulin-specific chaperone A"/>
    <property type="match status" value="1"/>
</dbReference>
<evidence type="ECO:0000256" key="2">
    <source>
        <dbReference type="ARBA" id="ARBA00006806"/>
    </source>
</evidence>
<dbReference type="Pfam" id="PF02970">
    <property type="entry name" value="TBCA"/>
    <property type="match status" value="1"/>
</dbReference>
<sequence length="114" mass="13377">MSATDPRLRQIKIKTGVVKRIGKEKTMYGKEVLKEEERLEKFKTEGKDEHDIRKQEEVLQESKMMIPDCRRRLMAAHEELTKMLEEEADLNETEEFKAAQEVLEDASKQLAEVQ</sequence>
<dbReference type="RefSeq" id="XP_019616960.1">
    <property type="nucleotide sequence ID" value="XM_019761401.1"/>
</dbReference>
<dbReference type="GO" id="GO:0007021">
    <property type="term" value="P:tubulin complex assembly"/>
    <property type="evidence" value="ECO:0007669"/>
    <property type="project" value="UniProtKB-UniRule"/>
</dbReference>
<dbReference type="Proteomes" id="UP000515135">
    <property type="component" value="Unplaced"/>
</dbReference>
<dbReference type="PANTHER" id="PTHR21500">
    <property type="entry name" value="TUBULIN-SPECIFIC CHAPERONE A"/>
    <property type="match status" value="1"/>
</dbReference>
<organism evidence="7 8">
    <name type="scientific">Branchiostoma belcheri</name>
    <name type="common">Amphioxus</name>
    <dbReference type="NCBI Taxonomy" id="7741"/>
    <lineage>
        <taxon>Eukaryota</taxon>
        <taxon>Metazoa</taxon>
        <taxon>Chordata</taxon>
        <taxon>Cephalochordata</taxon>
        <taxon>Leptocardii</taxon>
        <taxon>Amphioxiformes</taxon>
        <taxon>Branchiostomatidae</taxon>
        <taxon>Branchiostoma</taxon>
    </lineage>
</organism>
<dbReference type="AlphaFoldDB" id="A0A6P4XK85"/>
<gene>
    <name evidence="8" type="primary">LOC109464422</name>
</gene>